<proteinExistence type="predicted"/>
<sequence>MPQRRHVARAAFSAAAATALLAFAAPAWASSTIPLHTAHKGSTAAGFPTQDCEDERFEDNDLAENQDGWHFVLPGGKESGSFETLSLTFTDGTTEVEIKVPDASDAYPDYFYSTGGKNPRVIHAYVFTPAGWTLVDGSAVISGEAAKFNLSHTCPGTPSSQSPSPTPSTTASPSPSTSTSPTPGESNTPSESGTPTGSTSPSEGTGGSGGGDGELPLTGVATTGIAVTGLVLIGGGVALTALRRRRDRITFTS</sequence>
<accession>A0A1C5JPC3</accession>
<keyword evidence="2" id="KW-0472">Membrane</keyword>
<feature type="transmembrane region" description="Helical" evidence="2">
    <location>
        <begin position="224"/>
        <end position="242"/>
    </location>
</feature>
<evidence type="ECO:0000256" key="1">
    <source>
        <dbReference type="SAM" id="MobiDB-lite"/>
    </source>
</evidence>
<dbReference type="PROSITE" id="PS51318">
    <property type="entry name" value="TAT"/>
    <property type="match status" value="1"/>
</dbReference>
<keyword evidence="2" id="KW-1133">Transmembrane helix</keyword>
<organism evidence="4 5">
    <name type="scientific">Micromonospora coxensis</name>
    <dbReference type="NCBI Taxonomy" id="356852"/>
    <lineage>
        <taxon>Bacteria</taxon>
        <taxon>Bacillati</taxon>
        <taxon>Actinomycetota</taxon>
        <taxon>Actinomycetes</taxon>
        <taxon>Micromonosporales</taxon>
        <taxon>Micromonosporaceae</taxon>
        <taxon>Micromonospora</taxon>
    </lineage>
</organism>
<feature type="region of interest" description="Disordered" evidence="1">
    <location>
        <begin position="152"/>
        <end position="216"/>
    </location>
</feature>
<dbReference type="Proteomes" id="UP000198215">
    <property type="component" value="Chromosome I"/>
</dbReference>
<feature type="compositionally biased region" description="Gly residues" evidence="1">
    <location>
        <begin position="204"/>
        <end position="213"/>
    </location>
</feature>
<dbReference type="InterPro" id="IPR006311">
    <property type="entry name" value="TAT_signal"/>
</dbReference>
<keyword evidence="2" id="KW-0812">Transmembrane</keyword>
<dbReference type="OrthoDB" id="3404609at2"/>
<reference evidence="5" key="1">
    <citation type="submission" date="2016-06" db="EMBL/GenBank/DDBJ databases">
        <authorList>
            <person name="Varghese N."/>
            <person name="Submissions Spin"/>
        </authorList>
    </citation>
    <scope>NUCLEOTIDE SEQUENCE [LARGE SCALE GENOMIC DNA]</scope>
    <source>
        <strain evidence="5">DSM 45161</strain>
    </source>
</reference>
<evidence type="ECO:0000256" key="3">
    <source>
        <dbReference type="SAM" id="SignalP"/>
    </source>
</evidence>
<keyword evidence="3" id="KW-0732">Signal</keyword>
<protein>
    <submittedName>
        <fullName evidence="4">LPXTG-motif cell wall anchor domain-containing protein</fullName>
    </submittedName>
</protein>
<gene>
    <name evidence="4" type="ORF">GA0070614_4898</name>
</gene>
<evidence type="ECO:0000256" key="2">
    <source>
        <dbReference type="SAM" id="Phobius"/>
    </source>
</evidence>
<feature type="chain" id="PRO_5008719857" evidence="3">
    <location>
        <begin position="30"/>
        <end position="253"/>
    </location>
</feature>
<dbReference type="EMBL" id="LT607753">
    <property type="protein sequence ID" value="SCG71846.1"/>
    <property type="molecule type" value="Genomic_DNA"/>
</dbReference>
<dbReference type="RefSeq" id="WP_088978128.1">
    <property type="nucleotide sequence ID" value="NZ_LT607753.1"/>
</dbReference>
<dbReference type="AlphaFoldDB" id="A0A1C5JPC3"/>
<evidence type="ECO:0000313" key="4">
    <source>
        <dbReference type="EMBL" id="SCG71846.1"/>
    </source>
</evidence>
<keyword evidence="5" id="KW-1185">Reference proteome</keyword>
<evidence type="ECO:0000313" key="5">
    <source>
        <dbReference type="Proteomes" id="UP000198215"/>
    </source>
</evidence>
<dbReference type="NCBIfam" id="TIGR01167">
    <property type="entry name" value="LPXTG_anchor"/>
    <property type="match status" value="1"/>
</dbReference>
<feature type="compositionally biased region" description="Low complexity" evidence="1">
    <location>
        <begin position="155"/>
        <end position="203"/>
    </location>
</feature>
<feature type="signal peptide" evidence="3">
    <location>
        <begin position="1"/>
        <end position="29"/>
    </location>
</feature>
<name>A0A1C5JPC3_9ACTN</name>